<keyword evidence="1" id="KW-0479">Metal-binding</keyword>
<dbReference type="AlphaFoldDB" id="A0A8S1DXZ0"/>
<evidence type="ECO:0000256" key="2">
    <source>
        <dbReference type="ARBA" id="ARBA00022771"/>
    </source>
</evidence>
<gene>
    <name evidence="6" type="ORF">CLODIP_2_CD12227</name>
</gene>
<sequence length="363" mass="40496">MSVEMTNNNPMVGNKRLRLSTDGRCIGGCGNPSCSEKRKTEEDSDHNVRWWFIKLDSESEPFDSDEPDSLKNESVWSVQERDTDSVHDSSDSENRWRQTHVNEYEVASLHSGNELKPFSCSSDDESCSSVEGLVVATVAPDGITIDYFADSSSDSDSSDESSDPELQPQDKWSCLKCKQKNQPIPRYCQHCFAVRKQWFPPRPKAHKKRQEANHEPVPIPPQIPITPNLTIPDLSDPKGNPGEDSIQRSYSDSVSRYASMTQEQKLDQLKEQIQRNKLVQAHSDKHLTDFLNEKTPDEIINPRVSSKGPETIKAELPEGESGGKKSCHSNSGAVAKARSSSSNSSAKTIRVESKIVQAHDGVR</sequence>
<feature type="region of interest" description="Disordered" evidence="4">
    <location>
        <begin position="296"/>
        <end position="363"/>
    </location>
</feature>
<comment type="caution">
    <text evidence="6">The sequence shown here is derived from an EMBL/GenBank/DDBJ whole genome shotgun (WGS) entry which is preliminary data.</text>
</comment>
<evidence type="ECO:0000313" key="7">
    <source>
        <dbReference type="Proteomes" id="UP000494165"/>
    </source>
</evidence>
<feature type="region of interest" description="Disordered" evidence="4">
    <location>
        <begin position="59"/>
        <end position="97"/>
    </location>
</feature>
<name>A0A8S1DXZ0_9INSE</name>
<dbReference type="Gene3D" id="2.30.30.380">
    <property type="entry name" value="Zn-finger domain of Sec23/24"/>
    <property type="match status" value="1"/>
</dbReference>
<dbReference type="OrthoDB" id="24526at2759"/>
<keyword evidence="2" id="KW-0863">Zinc-finger</keyword>
<evidence type="ECO:0000256" key="4">
    <source>
        <dbReference type="SAM" id="MobiDB-lite"/>
    </source>
</evidence>
<proteinExistence type="predicted"/>
<feature type="region of interest" description="Disordered" evidence="4">
    <location>
        <begin position="147"/>
        <end position="170"/>
    </location>
</feature>
<dbReference type="GO" id="GO:0008270">
    <property type="term" value="F:zinc ion binding"/>
    <property type="evidence" value="ECO:0007669"/>
    <property type="project" value="UniProtKB-KW"/>
</dbReference>
<dbReference type="PROSITE" id="PS01358">
    <property type="entry name" value="ZF_RANBP2_1"/>
    <property type="match status" value="1"/>
</dbReference>
<protein>
    <recommendedName>
        <fullName evidence="5">RanBP2-type domain-containing protein</fullName>
    </recommendedName>
</protein>
<dbReference type="InterPro" id="IPR036443">
    <property type="entry name" value="Znf_RanBP2_sf"/>
</dbReference>
<evidence type="ECO:0000313" key="6">
    <source>
        <dbReference type="EMBL" id="CAB3385558.1"/>
    </source>
</evidence>
<evidence type="ECO:0000256" key="3">
    <source>
        <dbReference type="ARBA" id="ARBA00022833"/>
    </source>
</evidence>
<evidence type="ECO:0000259" key="5">
    <source>
        <dbReference type="PROSITE" id="PS01358"/>
    </source>
</evidence>
<keyword evidence="3" id="KW-0862">Zinc</keyword>
<dbReference type="InterPro" id="IPR001876">
    <property type="entry name" value="Znf_RanBP2"/>
</dbReference>
<feature type="compositionally biased region" description="Polar residues" evidence="4">
    <location>
        <begin position="247"/>
        <end position="263"/>
    </location>
</feature>
<accession>A0A8S1DXZ0</accession>
<feature type="compositionally biased region" description="Basic and acidic residues" evidence="4">
    <location>
        <begin position="79"/>
        <end position="97"/>
    </location>
</feature>
<dbReference type="SUPFAM" id="SSF90209">
    <property type="entry name" value="Ran binding protein zinc finger-like"/>
    <property type="match status" value="1"/>
</dbReference>
<keyword evidence="7" id="KW-1185">Reference proteome</keyword>
<dbReference type="Proteomes" id="UP000494165">
    <property type="component" value="Unassembled WGS sequence"/>
</dbReference>
<reference evidence="6 7" key="1">
    <citation type="submission" date="2020-04" db="EMBL/GenBank/DDBJ databases">
        <authorList>
            <person name="Alioto T."/>
            <person name="Alioto T."/>
            <person name="Gomez Garrido J."/>
        </authorList>
    </citation>
    <scope>NUCLEOTIDE SEQUENCE [LARGE SCALE GENOMIC DNA]</scope>
</reference>
<feature type="region of interest" description="Disordered" evidence="4">
    <location>
        <begin position="202"/>
        <end position="263"/>
    </location>
</feature>
<evidence type="ECO:0000256" key="1">
    <source>
        <dbReference type="ARBA" id="ARBA00022723"/>
    </source>
</evidence>
<dbReference type="EMBL" id="CADEPI010000419">
    <property type="protein sequence ID" value="CAB3385558.1"/>
    <property type="molecule type" value="Genomic_DNA"/>
</dbReference>
<feature type="domain" description="RanBP2-type" evidence="5">
    <location>
        <begin position="172"/>
        <end position="191"/>
    </location>
</feature>
<organism evidence="6 7">
    <name type="scientific">Cloeon dipterum</name>
    <dbReference type="NCBI Taxonomy" id="197152"/>
    <lineage>
        <taxon>Eukaryota</taxon>
        <taxon>Metazoa</taxon>
        <taxon>Ecdysozoa</taxon>
        <taxon>Arthropoda</taxon>
        <taxon>Hexapoda</taxon>
        <taxon>Insecta</taxon>
        <taxon>Pterygota</taxon>
        <taxon>Palaeoptera</taxon>
        <taxon>Ephemeroptera</taxon>
        <taxon>Pisciforma</taxon>
        <taxon>Baetidae</taxon>
        <taxon>Cloeon</taxon>
    </lineage>
</organism>